<evidence type="ECO:0000313" key="3">
    <source>
        <dbReference type="EMBL" id="SPE19279.1"/>
    </source>
</evidence>
<feature type="region of interest" description="Disordered" evidence="1">
    <location>
        <begin position="146"/>
        <end position="181"/>
    </location>
</feature>
<feature type="transmembrane region" description="Helical" evidence="2">
    <location>
        <begin position="33"/>
        <end position="52"/>
    </location>
</feature>
<dbReference type="AlphaFoldDB" id="A0A2N9L7N3"/>
<keyword evidence="2" id="KW-1133">Transmembrane helix</keyword>
<accession>A0A2N9L7N3</accession>
<sequence length="289" mass="30093">MSTCIESPKPLVVYEHKPSGASQNDLSRLVLPMLYAIVGISLGTLAGASLALSTVPTGNSMAYYHSTAASSPARSSVTQAVALPIMSSGPIQSMVSSAPAPIQSVLSAVLVRPAAGFIKPSFTFGHPAASPLASGIRQSHHPVKARHVPASQVRPARAPAAERRPEFRVTPEDHPSRPVAHPVTRPARTVLASATLDSPEPLSEQPSMDSAAPSSAFYTEGDLTVAAYDASSGTIQSSDGRTFLIGSTVSLSTATPWSDYHSDVHYRCASNGSCTLMRPGVLASNARLI</sequence>
<evidence type="ECO:0000313" key="4">
    <source>
        <dbReference type="Proteomes" id="UP000239735"/>
    </source>
</evidence>
<proteinExistence type="predicted"/>
<reference evidence="4" key="1">
    <citation type="submission" date="2018-02" db="EMBL/GenBank/DDBJ databases">
        <authorList>
            <person name="Hausmann B."/>
        </authorList>
    </citation>
    <scope>NUCLEOTIDE SEQUENCE [LARGE SCALE GENOMIC DNA]</scope>
    <source>
        <strain evidence="4">Peat soil MAG SbA5</strain>
    </source>
</reference>
<name>A0A2N9L7N3_9BACT</name>
<feature type="compositionally biased region" description="Basic and acidic residues" evidence="1">
    <location>
        <begin position="160"/>
        <end position="176"/>
    </location>
</feature>
<evidence type="ECO:0000256" key="1">
    <source>
        <dbReference type="SAM" id="MobiDB-lite"/>
    </source>
</evidence>
<keyword evidence="2" id="KW-0472">Membrane</keyword>
<protein>
    <submittedName>
        <fullName evidence="3">Uncharacterized protein</fullName>
    </submittedName>
</protein>
<evidence type="ECO:0000256" key="2">
    <source>
        <dbReference type="SAM" id="Phobius"/>
    </source>
</evidence>
<organism evidence="3 4">
    <name type="scientific">Candidatus Sulfuritelmatomonas gaucii</name>
    <dbReference type="NCBI Taxonomy" id="2043161"/>
    <lineage>
        <taxon>Bacteria</taxon>
        <taxon>Pseudomonadati</taxon>
        <taxon>Acidobacteriota</taxon>
        <taxon>Terriglobia</taxon>
        <taxon>Terriglobales</taxon>
        <taxon>Acidobacteriaceae</taxon>
        <taxon>Candidatus Sulfuritelmatomonas</taxon>
    </lineage>
</organism>
<gene>
    <name evidence="3" type="ORF">SBA5_220125</name>
</gene>
<dbReference type="Proteomes" id="UP000239735">
    <property type="component" value="Unassembled WGS sequence"/>
</dbReference>
<dbReference type="EMBL" id="OKRB01000078">
    <property type="protein sequence ID" value="SPE19279.1"/>
    <property type="molecule type" value="Genomic_DNA"/>
</dbReference>
<keyword evidence="2" id="KW-0812">Transmembrane</keyword>